<dbReference type="AlphaFoldDB" id="A0A917PKB0"/>
<evidence type="ECO:0008006" key="3">
    <source>
        <dbReference type="Google" id="ProtNLM"/>
    </source>
</evidence>
<dbReference type="SUPFAM" id="SSF117396">
    <property type="entry name" value="TM1631-like"/>
    <property type="match status" value="1"/>
</dbReference>
<dbReference type="RefSeq" id="WP_188981548.1">
    <property type="nucleotide sequence ID" value="NZ_BMPO01000001.1"/>
</dbReference>
<dbReference type="PANTHER" id="PTHR30348">
    <property type="entry name" value="UNCHARACTERIZED PROTEIN YECE"/>
    <property type="match status" value="1"/>
</dbReference>
<dbReference type="Proteomes" id="UP000635983">
    <property type="component" value="Unassembled WGS sequence"/>
</dbReference>
<evidence type="ECO:0000313" key="1">
    <source>
        <dbReference type="EMBL" id="GGJ82040.1"/>
    </source>
</evidence>
<dbReference type="InterPro" id="IPR036520">
    <property type="entry name" value="UPF0759_sf"/>
</dbReference>
<organism evidence="1 2">
    <name type="scientific">Pseudomonas matsuisoli</name>
    <dbReference type="NCBI Taxonomy" id="1515666"/>
    <lineage>
        <taxon>Bacteria</taxon>
        <taxon>Pseudomonadati</taxon>
        <taxon>Pseudomonadota</taxon>
        <taxon>Gammaproteobacteria</taxon>
        <taxon>Pseudomonadales</taxon>
        <taxon>Pseudomonadaceae</taxon>
        <taxon>Pseudomonas</taxon>
    </lineage>
</organism>
<gene>
    <name evidence="1" type="ORF">GCM10009304_05030</name>
</gene>
<comment type="caution">
    <text evidence="1">The sequence shown here is derived from an EMBL/GenBank/DDBJ whole genome shotgun (WGS) entry which is preliminary data.</text>
</comment>
<proteinExistence type="predicted"/>
<reference evidence="1" key="1">
    <citation type="journal article" date="2014" name="Int. J. Syst. Evol. Microbiol.">
        <title>Complete genome sequence of Corynebacterium casei LMG S-19264T (=DSM 44701T), isolated from a smear-ripened cheese.</title>
        <authorList>
            <consortium name="US DOE Joint Genome Institute (JGI-PGF)"/>
            <person name="Walter F."/>
            <person name="Albersmeier A."/>
            <person name="Kalinowski J."/>
            <person name="Ruckert C."/>
        </authorList>
    </citation>
    <scope>NUCLEOTIDE SEQUENCE</scope>
    <source>
        <strain evidence="1">JCM 30078</strain>
    </source>
</reference>
<reference evidence="1" key="2">
    <citation type="submission" date="2020-09" db="EMBL/GenBank/DDBJ databases">
        <authorList>
            <person name="Sun Q."/>
            <person name="Ohkuma M."/>
        </authorList>
    </citation>
    <scope>NUCLEOTIDE SEQUENCE</scope>
    <source>
        <strain evidence="1">JCM 30078</strain>
    </source>
</reference>
<dbReference type="Pfam" id="PF01904">
    <property type="entry name" value="DUF72"/>
    <property type="match status" value="1"/>
</dbReference>
<dbReference type="EMBL" id="BMPO01000001">
    <property type="protein sequence ID" value="GGJ82040.1"/>
    <property type="molecule type" value="Genomic_DNA"/>
</dbReference>
<dbReference type="InterPro" id="IPR002763">
    <property type="entry name" value="DUF72"/>
</dbReference>
<evidence type="ECO:0000313" key="2">
    <source>
        <dbReference type="Proteomes" id="UP000635983"/>
    </source>
</evidence>
<keyword evidence="2" id="KW-1185">Reference proteome</keyword>
<dbReference type="PANTHER" id="PTHR30348:SF9">
    <property type="entry name" value="UPF0759 PROTEIN YECE"/>
    <property type="match status" value="1"/>
</dbReference>
<accession>A0A917PKB0</accession>
<sequence>MSDLPYVLGCPSWSEPAWRPLLAGDENEPDLLKRYCATFNGVEGNTTFYARPAAATVARWAESMPAHFRFCAKCNRDISHNGDLRARFEDTETFLALLRPLGARLTPLWLQLPQNFGPERLPELIAWLDAFSHIRTAVEVRHLGFFDKGEDERRLNRLLLDRGVERIAFDTRAVFQCTSRDPFVLEAQARKPRLPIRAAALTDEPQVRFIGGNALSENDAFLRPWVEKVAEWIEQGKRPHVYLHTPDNRNAAAQAFRFHAMLMGRLPGLPALPVAVVEAEQLGLL</sequence>
<dbReference type="Gene3D" id="3.20.20.410">
    <property type="entry name" value="Protein of unknown function UPF0759"/>
    <property type="match status" value="1"/>
</dbReference>
<protein>
    <recommendedName>
        <fullName evidence="3">DUF72 domain-containing protein</fullName>
    </recommendedName>
</protein>
<name>A0A917PKB0_9PSED</name>